<protein>
    <submittedName>
        <fullName evidence="1">Uncharacterized protein</fullName>
    </submittedName>
</protein>
<organism evidence="1">
    <name type="scientific">marine sediment metagenome</name>
    <dbReference type="NCBI Taxonomy" id="412755"/>
    <lineage>
        <taxon>unclassified sequences</taxon>
        <taxon>metagenomes</taxon>
        <taxon>ecological metagenomes</taxon>
    </lineage>
</organism>
<comment type="caution">
    <text evidence="1">The sequence shown here is derived from an EMBL/GenBank/DDBJ whole genome shotgun (WGS) entry which is preliminary data.</text>
</comment>
<reference evidence="1" key="1">
    <citation type="journal article" date="2014" name="Front. Microbiol.">
        <title>High frequency of phylogenetically diverse reductive dehalogenase-homologous genes in deep subseafloor sedimentary metagenomes.</title>
        <authorList>
            <person name="Kawai M."/>
            <person name="Futagami T."/>
            <person name="Toyoda A."/>
            <person name="Takaki Y."/>
            <person name="Nishi S."/>
            <person name="Hori S."/>
            <person name="Arai W."/>
            <person name="Tsubouchi T."/>
            <person name="Morono Y."/>
            <person name="Uchiyama I."/>
            <person name="Ito T."/>
            <person name="Fujiyama A."/>
            <person name="Inagaki F."/>
            <person name="Takami H."/>
        </authorList>
    </citation>
    <scope>NUCLEOTIDE SEQUENCE</scope>
    <source>
        <strain evidence="1">Expedition CK06-06</strain>
    </source>
</reference>
<gene>
    <name evidence="1" type="ORF">S03H2_72369</name>
</gene>
<proteinExistence type="predicted"/>
<dbReference type="EMBL" id="BARU01048884">
    <property type="protein sequence ID" value="GAH99910.1"/>
    <property type="molecule type" value="Genomic_DNA"/>
</dbReference>
<feature type="non-terminal residue" evidence="1">
    <location>
        <position position="38"/>
    </location>
</feature>
<dbReference type="AlphaFoldDB" id="X1L1Y6"/>
<name>X1L1Y6_9ZZZZ</name>
<accession>X1L1Y6</accession>
<evidence type="ECO:0000313" key="1">
    <source>
        <dbReference type="EMBL" id="GAH99910.1"/>
    </source>
</evidence>
<sequence>MDPNAVHQARVAAVTQKKFLGQWLEEAIMEKIERQQKL</sequence>